<dbReference type="Proteomes" id="UP001162164">
    <property type="component" value="Unassembled WGS sequence"/>
</dbReference>
<comment type="caution">
    <text evidence="1">The sequence shown here is derived from an EMBL/GenBank/DDBJ whole genome shotgun (WGS) entry which is preliminary data.</text>
</comment>
<sequence>NGDTSLTHVSRYIKYDLFNLLQNYFFKNGAFKALISVLSYYFSQLYEHPVMDKISKLLYYCNCRQLCFPKNSLS</sequence>
<evidence type="ECO:0000313" key="2">
    <source>
        <dbReference type="Proteomes" id="UP001162164"/>
    </source>
</evidence>
<dbReference type="EMBL" id="JAPWTJ010000926">
    <property type="protein sequence ID" value="KAJ8974819.1"/>
    <property type="molecule type" value="Genomic_DNA"/>
</dbReference>
<gene>
    <name evidence="1" type="ORF">NQ317_001317</name>
</gene>
<name>A0ABQ9JA92_9CUCU</name>
<reference evidence="1" key="1">
    <citation type="journal article" date="2023" name="Insect Mol. Biol.">
        <title>Genome sequencing provides insights into the evolution of gene families encoding plant cell wall-degrading enzymes in longhorned beetles.</title>
        <authorList>
            <person name="Shin N.R."/>
            <person name="Okamura Y."/>
            <person name="Kirsch R."/>
            <person name="Pauchet Y."/>
        </authorList>
    </citation>
    <scope>NUCLEOTIDE SEQUENCE</scope>
    <source>
        <strain evidence="1">MMC_N1</strain>
    </source>
</reference>
<keyword evidence="2" id="KW-1185">Reference proteome</keyword>
<evidence type="ECO:0008006" key="3">
    <source>
        <dbReference type="Google" id="ProtNLM"/>
    </source>
</evidence>
<protein>
    <recommendedName>
        <fullName evidence="3">Maturase K</fullName>
    </recommendedName>
</protein>
<proteinExistence type="predicted"/>
<accession>A0ABQ9JA92</accession>
<evidence type="ECO:0000313" key="1">
    <source>
        <dbReference type="EMBL" id="KAJ8974819.1"/>
    </source>
</evidence>
<organism evidence="1 2">
    <name type="scientific">Molorchus minor</name>
    <dbReference type="NCBI Taxonomy" id="1323400"/>
    <lineage>
        <taxon>Eukaryota</taxon>
        <taxon>Metazoa</taxon>
        <taxon>Ecdysozoa</taxon>
        <taxon>Arthropoda</taxon>
        <taxon>Hexapoda</taxon>
        <taxon>Insecta</taxon>
        <taxon>Pterygota</taxon>
        <taxon>Neoptera</taxon>
        <taxon>Endopterygota</taxon>
        <taxon>Coleoptera</taxon>
        <taxon>Polyphaga</taxon>
        <taxon>Cucujiformia</taxon>
        <taxon>Chrysomeloidea</taxon>
        <taxon>Cerambycidae</taxon>
        <taxon>Lamiinae</taxon>
        <taxon>Monochamini</taxon>
        <taxon>Molorchus</taxon>
    </lineage>
</organism>
<feature type="non-terminal residue" evidence="1">
    <location>
        <position position="1"/>
    </location>
</feature>